<dbReference type="GO" id="GO:0006302">
    <property type="term" value="P:double-strand break repair"/>
    <property type="evidence" value="ECO:0007669"/>
    <property type="project" value="TreeGrafter"/>
</dbReference>
<dbReference type="InterPro" id="IPR039781">
    <property type="entry name" value="Rad21/Rec8-like"/>
</dbReference>
<reference evidence="6" key="1">
    <citation type="submission" date="2016-03" db="EMBL/GenBank/DDBJ databases">
        <authorList>
            <person name="Devillers Hugo."/>
        </authorList>
    </citation>
    <scope>NUCLEOTIDE SEQUENCE [LARGE SCALE GENOMIC DNA]</scope>
</reference>
<evidence type="ECO:0000256" key="3">
    <source>
        <dbReference type="SAM" id="MobiDB-lite"/>
    </source>
</evidence>
<name>A0A1G4J5T0_9SACH</name>
<evidence type="ECO:0000313" key="5">
    <source>
        <dbReference type="EMBL" id="SCU85058.1"/>
    </source>
</evidence>
<keyword evidence="2" id="KW-0539">Nucleus</keyword>
<dbReference type="GO" id="GO:0003682">
    <property type="term" value="F:chromatin binding"/>
    <property type="evidence" value="ECO:0007669"/>
    <property type="project" value="TreeGrafter"/>
</dbReference>
<feature type="compositionally biased region" description="Low complexity" evidence="3">
    <location>
        <begin position="427"/>
        <end position="440"/>
    </location>
</feature>
<dbReference type="EMBL" id="LT598446">
    <property type="protein sequence ID" value="SCU85058.1"/>
    <property type="molecule type" value="Genomic_DNA"/>
</dbReference>
<proteinExistence type="predicted"/>
<feature type="region of interest" description="Disordered" evidence="3">
    <location>
        <begin position="291"/>
        <end position="321"/>
    </location>
</feature>
<dbReference type="OrthoDB" id="5427633at2759"/>
<feature type="region of interest" description="Disordered" evidence="3">
    <location>
        <begin position="426"/>
        <end position="459"/>
    </location>
</feature>
<dbReference type="PANTHER" id="PTHR12585">
    <property type="entry name" value="SCC1 / RAD21 FAMILY MEMBER"/>
    <property type="match status" value="1"/>
</dbReference>
<dbReference type="Proteomes" id="UP000189911">
    <property type="component" value="Chromosome C"/>
</dbReference>
<feature type="compositionally biased region" description="Polar residues" evidence="3">
    <location>
        <begin position="500"/>
        <end position="512"/>
    </location>
</feature>
<feature type="domain" description="Rad21/Rec8-like protein N-terminal" evidence="4">
    <location>
        <begin position="22"/>
        <end position="111"/>
    </location>
</feature>
<dbReference type="GO" id="GO:0005634">
    <property type="term" value="C:nucleus"/>
    <property type="evidence" value="ECO:0007669"/>
    <property type="project" value="UniProtKB-SubCell"/>
</dbReference>
<dbReference type="GO" id="GO:0008278">
    <property type="term" value="C:cohesin complex"/>
    <property type="evidence" value="ECO:0007669"/>
    <property type="project" value="InterPro"/>
</dbReference>
<comment type="subcellular location">
    <subcellularLocation>
        <location evidence="1">Nucleus</location>
    </subcellularLocation>
</comment>
<evidence type="ECO:0000313" key="6">
    <source>
        <dbReference type="Proteomes" id="UP000189911"/>
    </source>
</evidence>
<dbReference type="Pfam" id="PF04825">
    <property type="entry name" value="Rad21_Rec8_N"/>
    <property type="match status" value="1"/>
</dbReference>
<protein>
    <submittedName>
        <fullName evidence="5">LANO_0C03224g1_1</fullName>
    </submittedName>
</protein>
<sequence>MSTAGHRNLQLQRNINVPDAYSGVTTVWLLSTLGGSRNANAIGVKKKDILSVSIPKTCEALLQNKSDYTLRSASNLLYGVTVCYGRKTDYVLADVTSVKSQLQRQLMETVRKGARVPMNNSNQIMIFDGVNEYRNMLEFQTMQSATQGQPQGRRSAFLVDDPTFDINQIRDISFLDGERRVLSQSASLIHQRDIMNELQNGYSSEKGPRIGEMNAHRTASFDYGELSALDADLHLDFDDVLSEVDMGSAKSSGEGNQDLSDREDFGLNFEKDTLNKLTHAVLPDLGMELLDESEEGESGKRSRSSVAITGSQAHADGSHSKRFKASKSLGVLLKLKIDDKIALANDALRDNSEKYCELMETRATIGYDNLRRPRNSNEWRTVIFGDDQPDFLGLCFQKLLLLSEDPSSFDDSSSIIDAVERGRQRVRSLPSSRSSSSAMSTEKGRKLGPADLFKNGSENNDNSFILPELHQIDENGELDDVYEEFDGGGEDLMRIDLQLPPSSFGRSSSRTEAGSRDQIEELKRMHSERRVNRNNTLQSVEDVDESPAASDSSHSRARSFAQSQILDNQSRRLFDYIIERASFIGRTTRSHPPYQKKLLLEDLLPSKLSSDISSTNSSDSVKPVSKKLAANAFLSILQLASKTYVHISAFKSSEGFRCLNGDDIVICV</sequence>
<accession>A0A1G4J5T0</accession>
<dbReference type="PANTHER" id="PTHR12585:SF51">
    <property type="entry name" value="MEIOTIC RECOMBINATION PROTEIN REC8"/>
    <property type="match status" value="1"/>
</dbReference>
<dbReference type="InterPro" id="IPR006910">
    <property type="entry name" value="Rad21_Rec8_N"/>
</dbReference>
<evidence type="ECO:0000256" key="2">
    <source>
        <dbReference type="ARBA" id="ARBA00023242"/>
    </source>
</evidence>
<keyword evidence="6" id="KW-1185">Reference proteome</keyword>
<feature type="compositionally biased region" description="Basic and acidic residues" evidence="3">
    <location>
        <begin position="513"/>
        <end position="531"/>
    </location>
</feature>
<organism evidence="5 6">
    <name type="scientific">Lachancea nothofagi CBS 11611</name>
    <dbReference type="NCBI Taxonomy" id="1266666"/>
    <lineage>
        <taxon>Eukaryota</taxon>
        <taxon>Fungi</taxon>
        <taxon>Dikarya</taxon>
        <taxon>Ascomycota</taxon>
        <taxon>Saccharomycotina</taxon>
        <taxon>Saccharomycetes</taxon>
        <taxon>Saccharomycetales</taxon>
        <taxon>Saccharomycetaceae</taxon>
        <taxon>Lachancea</taxon>
    </lineage>
</organism>
<evidence type="ECO:0000256" key="1">
    <source>
        <dbReference type="ARBA" id="ARBA00004123"/>
    </source>
</evidence>
<dbReference type="GO" id="GO:0007062">
    <property type="term" value="P:sister chromatid cohesion"/>
    <property type="evidence" value="ECO:0007669"/>
    <property type="project" value="InterPro"/>
</dbReference>
<dbReference type="CDD" id="cd21790">
    <property type="entry name" value="Rad21_Rec8_M_ScRec8p-like"/>
    <property type="match status" value="1"/>
</dbReference>
<dbReference type="AlphaFoldDB" id="A0A1G4J5T0"/>
<gene>
    <name evidence="5" type="ORF">LANO_0C03224G</name>
</gene>
<feature type="region of interest" description="Disordered" evidence="3">
    <location>
        <begin position="493"/>
        <end position="561"/>
    </location>
</feature>
<evidence type="ECO:0000259" key="4">
    <source>
        <dbReference type="Pfam" id="PF04825"/>
    </source>
</evidence>